<feature type="compositionally biased region" description="Acidic residues" evidence="1">
    <location>
        <begin position="146"/>
        <end position="164"/>
    </location>
</feature>
<proteinExistence type="predicted"/>
<dbReference type="AlphaFoldDB" id="A0A8D8M1G6"/>
<sequence>MSSHQQDPFDFLDSHESCYMCNGFYGPNFNEPVCSTCHLFLYPDDLSQEQPDVVLSCIKDDGNDSGNECDCPQDRADSIKTPPLSCCSYNNLSGVANISGFIVGDAGGPSDQNPLGEGGGGGGNNPYHGGGEERRRGRRRRREEGEEREDEAESSDSLTSDEELPAAAGAVPPGGGHYVFNVPGRGGGNQHSPPPLQRRQVNHAQRRNSDAGSDSELGKE</sequence>
<evidence type="ECO:0000256" key="1">
    <source>
        <dbReference type="SAM" id="MobiDB-lite"/>
    </source>
</evidence>
<protein>
    <submittedName>
        <fullName evidence="2">Uncharacterized protein</fullName>
    </submittedName>
</protein>
<evidence type="ECO:0000313" key="2">
    <source>
        <dbReference type="EMBL" id="CAG6615867.1"/>
    </source>
</evidence>
<accession>A0A8D8M1G6</accession>
<name>A0A8D8M1G6_9HEMI</name>
<organism evidence="2">
    <name type="scientific">Cacopsylla melanoneura</name>
    <dbReference type="NCBI Taxonomy" id="428564"/>
    <lineage>
        <taxon>Eukaryota</taxon>
        <taxon>Metazoa</taxon>
        <taxon>Ecdysozoa</taxon>
        <taxon>Arthropoda</taxon>
        <taxon>Hexapoda</taxon>
        <taxon>Insecta</taxon>
        <taxon>Pterygota</taxon>
        <taxon>Neoptera</taxon>
        <taxon>Paraneoptera</taxon>
        <taxon>Hemiptera</taxon>
        <taxon>Sternorrhyncha</taxon>
        <taxon>Psylloidea</taxon>
        <taxon>Psyllidae</taxon>
        <taxon>Psyllinae</taxon>
        <taxon>Cacopsylla</taxon>
    </lineage>
</organism>
<dbReference type="EMBL" id="HBUF01034150">
    <property type="protein sequence ID" value="CAG6615867.1"/>
    <property type="molecule type" value="Transcribed_RNA"/>
</dbReference>
<reference evidence="2" key="1">
    <citation type="submission" date="2021-05" db="EMBL/GenBank/DDBJ databases">
        <authorList>
            <person name="Alioto T."/>
            <person name="Alioto T."/>
            <person name="Gomez Garrido J."/>
        </authorList>
    </citation>
    <scope>NUCLEOTIDE SEQUENCE</scope>
</reference>
<feature type="region of interest" description="Disordered" evidence="1">
    <location>
        <begin position="107"/>
        <end position="220"/>
    </location>
</feature>